<feature type="compositionally biased region" description="Polar residues" evidence="5">
    <location>
        <begin position="335"/>
        <end position="347"/>
    </location>
</feature>
<keyword evidence="1" id="KW-0479">Metal-binding</keyword>
<dbReference type="Gene3D" id="3.30.40.10">
    <property type="entry name" value="Zinc/RING finger domain, C3HC4 (zinc finger)"/>
    <property type="match status" value="1"/>
</dbReference>
<dbReference type="InterPro" id="IPR040204">
    <property type="entry name" value="UBR7"/>
</dbReference>
<dbReference type="GO" id="GO:0061630">
    <property type="term" value="F:ubiquitin protein ligase activity"/>
    <property type="evidence" value="ECO:0007669"/>
    <property type="project" value="InterPro"/>
</dbReference>
<dbReference type="GO" id="GO:0005737">
    <property type="term" value="C:cytoplasm"/>
    <property type="evidence" value="ECO:0007669"/>
    <property type="project" value="TreeGrafter"/>
</dbReference>
<feature type="compositionally biased region" description="Basic and acidic residues" evidence="5">
    <location>
        <begin position="642"/>
        <end position="664"/>
    </location>
</feature>
<dbReference type="Pfam" id="PF02207">
    <property type="entry name" value="zf-UBR"/>
    <property type="match status" value="1"/>
</dbReference>
<feature type="compositionally biased region" description="Polar residues" evidence="5">
    <location>
        <begin position="564"/>
        <end position="599"/>
    </location>
</feature>
<dbReference type="SMART" id="SM00396">
    <property type="entry name" value="ZnF_UBR1"/>
    <property type="match status" value="1"/>
</dbReference>
<dbReference type="AlphaFoldDB" id="A0A194QN96"/>
<dbReference type="PANTHER" id="PTHR13513">
    <property type="entry name" value="E3 UBIQUITIN-PROTEIN LIGASE UBR7"/>
    <property type="match status" value="1"/>
</dbReference>
<evidence type="ECO:0000256" key="3">
    <source>
        <dbReference type="ARBA" id="ARBA00022833"/>
    </source>
</evidence>
<feature type="compositionally biased region" description="Basic and acidic residues" evidence="5">
    <location>
        <begin position="372"/>
        <end position="385"/>
    </location>
</feature>
<evidence type="ECO:0000256" key="5">
    <source>
        <dbReference type="SAM" id="MobiDB-lite"/>
    </source>
</evidence>
<feature type="zinc finger region" description="UBR-type" evidence="4">
    <location>
        <begin position="49"/>
        <end position="125"/>
    </location>
</feature>
<keyword evidence="2" id="KW-0863">Zinc-finger</keyword>
<dbReference type="InterPro" id="IPR011011">
    <property type="entry name" value="Znf_FYVE_PHD"/>
</dbReference>
<feature type="compositionally biased region" description="Basic and acidic residues" evidence="5">
    <location>
        <begin position="544"/>
        <end position="561"/>
    </location>
</feature>
<proteinExistence type="predicted"/>
<dbReference type="PANTHER" id="PTHR13513:SF9">
    <property type="entry name" value="E3 UBIQUITIN-PROTEIN LIGASE UBR7-RELATED"/>
    <property type="match status" value="1"/>
</dbReference>
<dbReference type="FunCoup" id="A0A194QN96">
    <property type="interactions" value="2112"/>
</dbReference>
<dbReference type="OrthoDB" id="10262564at2759"/>
<sequence length="802" mass="89801">MTTNGTNTTEDTEMGEYDGDKVVTMLDVLQEEQDFEEDANAVLGASDDKNCSYNKGYIKRQAIYACMTCCSDAKINPLKRAGVCLACSLTCHENHELVELYTKRNFRCDCGNAKFNSHPCKFNPNKTDLNEENQYNQNYSGLYCTCHRPYPDPESTTEDEMIQCIICEDWLHASHLDAVVPDEPYSEMICKDCMEKNIFLHDYSSLVITTESVDVDNVSSSDAITMVNGIPESEGTSENTKVQDVEMKNEADLNVSDKTNTENALQTENKNESVNSESDAMKDSTNELEKVESEDVSNETNSKTTPEIEEKENSCIESVEAKTEKDQLTEDKVTNVISEKTTLSPDQNKVAAESNLLDNKDLSVDEETIDNSTKDVNKEESKEPIPQDTDVTTTNKADSAKDEPITHDNESKDITDNDLKMEEELLKDPTDTEAPSNQKPEEIDTEITKSNIESDKEPVTDTTNETAKDAVNEPAIDTTNEAVVNKTSEVVMDTTIESAKEMTNEPAMEMTKEPALDTTIELPIDTITEPVAVTENIPVNETLMDAKDGTEKDFEKKKESDSSNLEIQPTVSENPETSSTQTSNLESLNTLETDTQQARITDDDSTKIEKDSTKTEESNSVNQSNEESNVGDVDETVASSNENKRKLTEEEGKDDGAKRIKPNESKSCIRPKGIKRYLKGATFWPSNFRQKLCTCNECLSMYKDLAVLFLIDSEDTVAAYEMLGKERSNGNSQYEKGLQALSSLDRIQQINAVTEYNKLREKLSDFLKTFMLKKEIVKEEDIKAFFAGMKPKREPDGVYFCR</sequence>
<organism evidence="7 8">
    <name type="scientific">Papilio machaon</name>
    <name type="common">Old World swallowtail butterfly</name>
    <dbReference type="NCBI Taxonomy" id="76193"/>
    <lineage>
        <taxon>Eukaryota</taxon>
        <taxon>Metazoa</taxon>
        <taxon>Ecdysozoa</taxon>
        <taxon>Arthropoda</taxon>
        <taxon>Hexapoda</taxon>
        <taxon>Insecta</taxon>
        <taxon>Pterygota</taxon>
        <taxon>Neoptera</taxon>
        <taxon>Endopterygota</taxon>
        <taxon>Lepidoptera</taxon>
        <taxon>Glossata</taxon>
        <taxon>Ditrysia</taxon>
        <taxon>Papilionoidea</taxon>
        <taxon>Papilionidae</taxon>
        <taxon>Papilioninae</taxon>
        <taxon>Papilio</taxon>
    </lineage>
</organism>
<evidence type="ECO:0000256" key="2">
    <source>
        <dbReference type="ARBA" id="ARBA00022771"/>
    </source>
</evidence>
<keyword evidence="8" id="KW-1185">Reference proteome</keyword>
<feature type="compositionally biased region" description="Basic and acidic residues" evidence="5">
    <location>
        <begin position="306"/>
        <end position="333"/>
    </location>
</feature>
<evidence type="ECO:0000313" key="8">
    <source>
        <dbReference type="Proteomes" id="UP000053240"/>
    </source>
</evidence>
<feature type="compositionally biased region" description="Basic and acidic residues" evidence="5">
    <location>
        <begin position="398"/>
        <end position="430"/>
    </location>
</feature>
<reference evidence="7 8" key="1">
    <citation type="journal article" date="2015" name="Nat. Commun.">
        <title>Outbred genome sequencing and CRISPR/Cas9 gene editing in butterflies.</title>
        <authorList>
            <person name="Li X."/>
            <person name="Fan D."/>
            <person name="Zhang W."/>
            <person name="Liu G."/>
            <person name="Zhang L."/>
            <person name="Zhao L."/>
            <person name="Fang X."/>
            <person name="Chen L."/>
            <person name="Dong Y."/>
            <person name="Chen Y."/>
            <person name="Ding Y."/>
            <person name="Zhao R."/>
            <person name="Feng M."/>
            <person name="Zhu Y."/>
            <person name="Feng Y."/>
            <person name="Jiang X."/>
            <person name="Zhu D."/>
            <person name="Xiang H."/>
            <person name="Feng X."/>
            <person name="Li S."/>
            <person name="Wang J."/>
            <person name="Zhang G."/>
            <person name="Kronforst M.R."/>
            <person name="Wang W."/>
        </authorList>
    </citation>
    <scope>NUCLEOTIDE SEQUENCE [LARGE SCALE GENOMIC DNA]</scope>
    <source>
        <strain evidence="7">Ya'a_city_454_Pm</strain>
        <tissue evidence="7">Whole body</tissue>
    </source>
</reference>
<evidence type="ECO:0000256" key="1">
    <source>
        <dbReference type="ARBA" id="ARBA00022723"/>
    </source>
</evidence>
<accession>A0A194QN96</accession>
<feature type="compositionally biased region" description="Polar residues" evidence="5">
    <location>
        <begin position="256"/>
        <end position="278"/>
    </location>
</feature>
<feature type="compositionally biased region" description="Basic and acidic residues" evidence="5">
    <location>
        <begin position="600"/>
        <end position="617"/>
    </location>
</feature>
<dbReference type="STRING" id="76193.A0A194QN96"/>
<protein>
    <submittedName>
        <fullName evidence="7">Putative E3 ubiquitin-protein ligase UBR7</fullName>
    </submittedName>
</protein>
<evidence type="ECO:0000256" key="4">
    <source>
        <dbReference type="PROSITE-ProRule" id="PRU00508"/>
    </source>
</evidence>
<gene>
    <name evidence="7" type="ORF">RR48_11328</name>
</gene>
<dbReference type="Proteomes" id="UP000053240">
    <property type="component" value="Unassembled WGS sequence"/>
</dbReference>
<dbReference type="CDD" id="cd15542">
    <property type="entry name" value="PHD_UBR7"/>
    <property type="match status" value="1"/>
</dbReference>
<feature type="compositionally biased region" description="Low complexity" evidence="5">
    <location>
        <begin position="618"/>
        <end position="630"/>
    </location>
</feature>
<dbReference type="GO" id="GO:0008270">
    <property type="term" value="F:zinc ion binding"/>
    <property type="evidence" value="ECO:0007669"/>
    <property type="project" value="UniProtKB-KW"/>
</dbReference>
<feature type="domain" description="UBR-type" evidence="6">
    <location>
        <begin position="49"/>
        <end position="125"/>
    </location>
</feature>
<feature type="compositionally biased region" description="Polar residues" evidence="5">
    <location>
        <begin position="477"/>
        <end position="488"/>
    </location>
</feature>
<dbReference type="EMBL" id="KQ461194">
    <property type="protein sequence ID" value="KPJ06829.1"/>
    <property type="molecule type" value="Genomic_DNA"/>
</dbReference>
<dbReference type="InterPro" id="IPR003126">
    <property type="entry name" value="Znf_UBR"/>
</dbReference>
<feature type="region of interest" description="Disordered" evidence="5">
    <location>
        <begin position="251"/>
        <end position="665"/>
    </location>
</feature>
<dbReference type="KEGG" id="pmac:106719419"/>
<dbReference type="PROSITE" id="PS51157">
    <property type="entry name" value="ZF_UBR"/>
    <property type="match status" value="1"/>
</dbReference>
<keyword evidence="3" id="KW-0862">Zinc</keyword>
<feature type="compositionally biased region" description="Basic and acidic residues" evidence="5">
    <location>
        <begin position="279"/>
        <end position="293"/>
    </location>
</feature>
<dbReference type="CDD" id="cd19677">
    <property type="entry name" value="UBR-box_UBR7"/>
    <property type="match status" value="1"/>
</dbReference>
<name>A0A194QN96_PAPMA</name>
<evidence type="ECO:0000313" key="7">
    <source>
        <dbReference type="EMBL" id="KPJ06829.1"/>
    </source>
</evidence>
<dbReference type="InterPro" id="IPR047506">
    <property type="entry name" value="UBR7-like_UBR-box"/>
</dbReference>
<dbReference type="SUPFAM" id="SSF57903">
    <property type="entry name" value="FYVE/PHD zinc finger"/>
    <property type="match status" value="1"/>
</dbReference>
<dbReference type="InterPro" id="IPR013083">
    <property type="entry name" value="Znf_RING/FYVE/PHD"/>
</dbReference>
<evidence type="ECO:0000259" key="6">
    <source>
        <dbReference type="PROSITE" id="PS51157"/>
    </source>
</evidence>
<dbReference type="InParanoid" id="A0A194QN96"/>